<sequence length="293" mass="31926">MRMRVLLLGAESSLGQALLAQAAAEFIQLEAVERPDQGWQPEMADQLLAGAKPDLVLNLAFYREQFQLGVADTPTLQQQKNFDERLIHGCAANAVTLVMLSSARVFDGDKASSYTEKDEVNPTGSLGRLQAQLEQSLRTQCPRHLILRFGWLLDGAAEAPLARLVAGLQVNAPLELAEEWRGNPTPVGDAARVLLSVLKQLDCAAPLFGTYHYGSSEATTWISFAHCVVQELIGRGTLTGDVAIQPVSFASRPELRGQPQNAALMGRKLLMVFGIKPRSWRSQLPALLDELTG</sequence>
<dbReference type="Gene3D" id="3.40.50.720">
    <property type="entry name" value="NAD(P)-binding Rossmann-like Domain"/>
    <property type="match status" value="1"/>
</dbReference>
<dbReference type="PANTHER" id="PTHR10491">
    <property type="entry name" value="DTDP-4-DEHYDRORHAMNOSE REDUCTASE"/>
    <property type="match status" value="1"/>
</dbReference>
<comment type="similarity">
    <text evidence="2 6">Belongs to the dTDP-4-dehydrorhamnose reductase family.</text>
</comment>
<evidence type="ECO:0000259" key="7">
    <source>
        <dbReference type="Pfam" id="PF04321"/>
    </source>
</evidence>
<dbReference type="UniPathway" id="UPA00124"/>
<evidence type="ECO:0000256" key="2">
    <source>
        <dbReference type="ARBA" id="ARBA00010944"/>
    </source>
</evidence>
<dbReference type="GO" id="GO:0005829">
    <property type="term" value="C:cytosol"/>
    <property type="evidence" value="ECO:0007669"/>
    <property type="project" value="TreeGrafter"/>
</dbReference>
<feature type="domain" description="RmlD-like substrate binding" evidence="7">
    <location>
        <begin position="3"/>
        <end position="291"/>
    </location>
</feature>
<dbReference type="EMBL" id="LM997413">
    <property type="protein sequence ID" value="CEA06575.1"/>
    <property type="molecule type" value="Genomic_DNA"/>
</dbReference>
<comment type="function">
    <text evidence="6">Catalyzes the reduction of dTDP-6-deoxy-L-lyxo-4-hexulose to yield dTDP-L-rhamnose.</text>
</comment>
<dbReference type="GO" id="GO:0019305">
    <property type="term" value="P:dTDP-rhamnose biosynthetic process"/>
    <property type="evidence" value="ECO:0007669"/>
    <property type="project" value="UniProtKB-UniPathway"/>
</dbReference>
<reference evidence="8" key="1">
    <citation type="submission" date="2014-07" db="EMBL/GenBank/DDBJ databases">
        <authorList>
            <person name="Urmite Genomes Urmite Genomes"/>
        </authorList>
    </citation>
    <scope>NUCLEOTIDE SEQUENCE</scope>
    <source>
        <strain evidence="8">12M76_air</strain>
    </source>
</reference>
<dbReference type="SUPFAM" id="SSF51735">
    <property type="entry name" value="NAD(P)-binding Rossmann-fold domains"/>
    <property type="match status" value="1"/>
</dbReference>
<protein>
    <recommendedName>
        <fullName evidence="4 6">dTDP-4-dehydrorhamnose reductase</fullName>
        <ecNumber evidence="3 6">1.1.1.133</ecNumber>
    </recommendedName>
</protein>
<dbReference type="GO" id="GO:0008831">
    <property type="term" value="F:dTDP-4-dehydrorhamnose reductase activity"/>
    <property type="evidence" value="ECO:0007669"/>
    <property type="project" value="UniProtKB-EC"/>
</dbReference>
<comment type="catalytic activity">
    <reaction evidence="5 6">
        <text>dTDP-beta-L-rhamnose + NADP(+) = dTDP-4-dehydro-beta-L-rhamnose + NADPH + H(+)</text>
        <dbReference type="Rhea" id="RHEA:21796"/>
        <dbReference type="ChEBI" id="CHEBI:15378"/>
        <dbReference type="ChEBI" id="CHEBI:57510"/>
        <dbReference type="ChEBI" id="CHEBI:57783"/>
        <dbReference type="ChEBI" id="CHEBI:58349"/>
        <dbReference type="ChEBI" id="CHEBI:62830"/>
        <dbReference type="EC" id="1.1.1.133"/>
    </reaction>
</comment>
<dbReference type="PANTHER" id="PTHR10491:SF4">
    <property type="entry name" value="METHIONINE ADENOSYLTRANSFERASE 2 SUBUNIT BETA"/>
    <property type="match status" value="1"/>
</dbReference>
<evidence type="ECO:0000256" key="6">
    <source>
        <dbReference type="RuleBase" id="RU364082"/>
    </source>
</evidence>
<dbReference type="OrthoDB" id="9803892at2"/>
<dbReference type="InterPro" id="IPR036291">
    <property type="entry name" value="NAD(P)-bd_dom_sf"/>
</dbReference>
<evidence type="ECO:0000256" key="3">
    <source>
        <dbReference type="ARBA" id="ARBA00012929"/>
    </source>
</evidence>
<keyword evidence="6" id="KW-0521">NADP</keyword>
<dbReference type="InterPro" id="IPR029903">
    <property type="entry name" value="RmlD-like-bd"/>
</dbReference>
<dbReference type="InterPro" id="IPR005913">
    <property type="entry name" value="dTDP_dehydrorham_reduct"/>
</dbReference>
<comment type="pathway">
    <text evidence="1 6">Carbohydrate biosynthesis; dTDP-L-rhamnose biosynthesis.</text>
</comment>
<accession>A0A078MJX1</accession>
<evidence type="ECO:0000256" key="4">
    <source>
        <dbReference type="ARBA" id="ARBA00017099"/>
    </source>
</evidence>
<dbReference type="EMBL" id="LK391969">
    <property type="protein sequence ID" value="CEF27984.1"/>
    <property type="molecule type" value="Genomic_DNA"/>
</dbReference>
<gene>
    <name evidence="8" type="ORF">BN1049_02961</name>
</gene>
<evidence type="ECO:0000256" key="1">
    <source>
        <dbReference type="ARBA" id="ARBA00004781"/>
    </source>
</evidence>
<dbReference type="GO" id="GO:0009243">
    <property type="term" value="P:O antigen biosynthetic process"/>
    <property type="evidence" value="ECO:0007669"/>
    <property type="project" value="UniProtKB-UniPathway"/>
</dbReference>
<organism evidence="8">
    <name type="scientific">Pseudomonas saudimassiliensis</name>
    <dbReference type="NCBI Taxonomy" id="1461581"/>
    <lineage>
        <taxon>Bacteria</taxon>
        <taxon>Pseudomonadati</taxon>
        <taxon>Pseudomonadota</taxon>
        <taxon>Gammaproteobacteria</taxon>
        <taxon>Pseudomonadales</taxon>
        <taxon>Pseudomonadaceae</taxon>
        <taxon>Pseudomonas</taxon>
    </lineage>
</organism>
<evidence type="ECO:0000256" key="5">
    <source>
        <dbReference type="ARBA" id="ARBA00048200"/>
    </source>
</evidence>
<dbReference type="RefSeq" id="WP_044501172.1">
    <property type="nucleotide sequence ID" value="NZ_LK391969.1"/>
</dbReference>
<name>A0A078MJX1_9PSED</name>
<comment type="cofactor">
    <cofactor evidence="6">
        <name>Mg(2+)</name>
        <dbReference type="ChEBI" id="CHEBI:18420"/>
    </cofactor>
    <text evidence="6">Binds 1 Mg(2+) ion per monomer.</text>
</comment>
<evidence type="ECO:0000313" key="8">
    <source>
        <dbReference type="EMBL" id="CEA06575.1"/>
    </source>
</evidence>
<dbReference type="EC" id="1.1.1.133" evidence="3 6"/>
<proteinExistence type="inferred from homology"/>
<dbReference type="AlphaFoldDB" id="A0A078MJX1"/>
<dbReference type="Pfam" id="PF04321">
    <property type="entry name" value="RmlD_sub_bind"/>
    <property type="match status" value="1"/>
</dbReference>
<dbReference type="PATRIC" id="fig|1461581.3.peg.2903"/>
<keyword evidence="6" id="KW-0560">Oxidoreductase</keyword>
<dbReference type="UniPathway" id="UPA00281"/>
<dbReference type="Gene3D" id="3.90.25.10">
    <property type="entry name" value="UDP-galactose 4-epimerase, domain 1"/>
    <property type="match status" value="1"/>
</dbReference>